<dbReference type="EMBL" id="JBEFKJ010000019">
    <property type="protein sequence ID" value="KAL2040806.1"/>
    <property type="molecule type" value="Genomic_DNA"/>
</dbReference>
<evidence type="ECO:0000256" key="1">
    <source>
        <dbReference type="SAM" id="MobiDB-lite"/>
    </source>
</evidence>
<reference evidence="2 3" key="1">
    <citation type="submission" date="2024-09" db="EMBL/GenBank/DDBJ databases">
        <title>Rethinking Asexuality: The Enigmatic Case of Functional Sexual Genes in Lepraria (Stereocaulaceae).</title>
        <authorList>
            <person name="Doellman M."/>
            <person name="Sun Y."/>
            <person name="Barcenas-Pena A."/>
            <person name="Lumbsch H.T."/>
            <person name="Grewe F."/>
        </authorList>
    </citation>
    <scope>NUCLEOTIDE SEQUENCE [LARGE SCALE GENOMIC DNA]</scope>
    <source>
        <strain evidence="2 3">Mercado 3170</strain>
    </source>
</reference>
<sequence length="183" mass="20291">MTSQSVIMSASKWEFLLRLELDVNNADHQSVYWLMKNEAINVYNAQLRNRSALRREHRNAEPPWTANQFTEDAFNAAIATIESQASARTRVLYARGRNRNGPNWVIRWILYHVCRYRDGRNKKAQSRNFHDDDELDGHGNSGGGGGGGGSGSSGAAGGVGSSKKTNAFFDTARNGYVQAQVAR</sequence>
<accession>A0ABR4A7C3</accession>
<feature type="region of interest" description="Disordered" evidence="1">
    <location>
        <begin position="125"/>
        <end position="166"/>
    </location>
</feature>
<proteinExistence type="predicted"/>
<gene>
    <name evidence="2" type="ORF">N7G274_006264</name>
</gene>
<evidence type="ECO:0000313" key="2">
    <source>
        <dbReference type="EMBL" id="KAL2040806.1"/>
    </source>
</evidence>
<evidence type="ECO:0000313" key="3">
    <source>
        <dbReference type="Proteomes" id="UP001590950"/>
    </source>
</evidence>
<feature type="compositionally biased region" description="Gly residues" evidence="1">
    <location>
        <begin position="139"/>
        <end position="160"/>
    </location>
</feature>
<dbReference type="Proteomes" id="UP001590950">
    <property type="component" value="Unassembled WGS sequence"/>
</dbReference>
<organism evidence="2 3">
    <name type="scientific">Stereocaulon virgatum</name>
    <dbReference type="NCBI Taxonomy" id="373712"/>
    <lineage>
        <taxon>Eukaryota</taxon>
        <taxon>Fungi</taxon>
        <taxon>Dikarya</taxon>
        <taxon>Ascomycota</taxon>
        <taxon>Pezizomycotina</taxon>
        <taxon>Lecanoromycetes</taxon>
        <taxon>OSLEUM clade</taxon>
        <taxon>Lecanoromycetidae</taxon>
        <taxon>Lecanorales</taxon>
        <taxon>Lecanorineae</taxon>
        <taxon>Stereocaulaceae</taxon>
        <taxon>Stereocaulon</taxon>
    </lineage>
</organism>
<comment type="caution">
    <text evidence="2">The sequence shown here is derived from an EMBL/GenBank/DDBJ whole genome shotgun (WGS) entry which is preliminary data.</text>
</comment>
<name>A0ABR4A7C3_9LECA</name>
<keyword evidence="3" id="KW-1185">Reference proteome</keyword>
<protein>
    <submittedName>
        <fullName evidence="2">Uncharacterized protein</fullName>
    </submittedName>
</protein>